<keyword evidence="6" id="KW-0812">Transmembrane</keyword>
<evidence type="ECO:0000256" key="2">
    <source>
        <dbReference type="ARBA" id="ARBA00022771"/>
    </source>
</evidence>
<name>A0AAD4JLQ3_PERFH</name>
<keyword evidence="9" id="KW-1185">Reference proteome</keyword>
<evidence type="ECO:0000259" key="7">
    <source>
        <dbReference type="PROSITE" id="PS51999"/>
    </source>
</evidence>
<sequence length="159" mass="17981">MVTLAADSTTTTSSTDPSTMSGNSVVCHHHGVGERYISGTDANPFRRFVRCPQRKVLMNNVALPVAGCNFFKWVDDELTPHYLTFIQRLKQQKEFLESQLQYKTVLTDVLYEKIKLKRRADASNHMKETAEKTSKPFIFFVVAIGGVLIIALLMINELI</sequence>
<evidence type="ECO:0000256" key="3">
    <source>
        <dbReference type="ARBA" id="ARBA00022833"/>
    </source>
</evidence>
<feature type="domain" description="GRF-type" evidence="7">
    <location>
        <begin position="27"/>
        <end position="77"/>
    </location>
</feature>
<evidence type="ECO:0000256" key="1">
    <source>
        <dbReference type="ARBA" id="ARBA00022723"/>
    </source>
</evidence>
<dbReference type="PROSITE" id="PS51999">
    <property type="entry name" value="ZF_GRF"/>
    <property type="match status" value="1"/>
</dbReference>
<dbReference type="GO" id="GO:0008270">
    <property type="term" value="F:zinc ion binding"/>
    <property type="evidence" value="ECO:0007669"/>
    <property type="project" value="UniProtKB-KW"/>
</dbReference>
<dbReference type="InterPro" id="IPR010666">
    <property type="entry name" value="Znf_GRF"/>
</dbReference>
<evidence type="ECO:0000256" key="6">
    <source>
        <dbReference type="SAM" id="Phobius"/>
    </source>
</evidence>
<proteinExistence type="predicted"/>
<keyword evidence="2 4" id="KW-0863">Zinc-finger</keyword>
<keyword evidence="6" id="KW-1133">Transmembrane helix</keyword>
<evidence type="ECO:0000313" key="9">
    <source>
        <dbReference type="Proteomes" id="UP001190926"/>
    </source>
</evidence>
<evidence type="ECO:0000256" key="4">
    <source>
        <dbReference type="PROSITE-ProRule" id="PRU01343"/>
    </source>
</evidence>
<protein>
    <recommendedName>
        <fullName evidence="7">GRF-type domain-containing protein</fullName>
    </recommendedName>
</protein>
<keyword evidence="3" id="KW-0862">Zinc</keyword>
<organism evidence="8 9">
    <name type="scientific">Perilla frutescens var. hirtella</name>
    <name type="common">Perilla citriodora</name>
    <name type="synonym">Perilla setoyensis</name>
    <dbReference type="NCBI Taxonomy" id="608512"/>
    <lineage>
        <taxon>Eukaryota</taxon>
        <taxon>Viridiplantae</taxon>
        <taxon>Streptophyta</taxon>
        <taxon>Embryophyta</taxon>
        <taxon>Tracheophyta</taxon>
        <taxon>Spermatophyta</taxon>
        <taxon>Magnoliopsida</taxon>
        <taxon>eudicotyledons</taxon>
        <taxon>Gunneridae</taxon>
        <taxon>Pentapetalae</taxon>
        <taxon>asterids</taxon>
        <taxon>lamiids</taxon>
        <taxon>Lamiales</taxon>
        <taxon>Lamiaceae</taxon>
        <taxon>Nepetoideae</taxon>
        <taxon>Elsholtzieae</taxon>
        <taxon>Perilla</taxon>
    </lineage>
</organism>
<accession>A0AAD4JLQ3</accession>
<gene>
    <name evidence="8" type="ORF">C2S53_004135</name>
</gene>
<evidence type="ECO:0000313" key="8">
    <source>
        <dbReference type="EMBL" id="KAH6836144.1"/>
    </source>
</evidence>
<comment type="caution">
    <text evidence="8">The sequence shown here is derived from an EMBL/GenBank/DDBJ whole genome shotgun (WGS) entry which is preliminary data.</text>
</comment>
<feature type="compositionally biased region" description="Low complexity" evidence="5">
    <location>
        <begin position="8"/>
        <end position="21"/>
    </location>
</feature>
<dbReference type="EMBL" id="SDAM02000026">
    <property type="protein sequence ID" value="KAH6836144.1"/>
    <property type="molecule type" value="Genomic_DNA"/>
</dbReference>
<keyword evidence="6" id="KW-0472">Membrane</keyword>
<keyword evidence="1" id="KW-0479">Metal-binding</keyword>
<reference evidence="8 9" key="1">
    <citation type="journal article" date="2021" name="Nat. Commun.">
        <title>Incipient diploidization of the medicinal plant Perilla within 10,000 years.</title>
        <authorList>
            <person name="Zhang Y."/>
            <person name="Shen Q."/>
            <person name="Leng L."/>
            <person name="Zhang D."/>
            <person name="Chen S."/>
            <person name="Shi Y."/>
            <person name="Ning Z."/>
            <person name="Chen S."/>
        </authorList>
    </citation>
    <scope>NUCLEOTIDE SEQUENCE [LARGE SCALE GENOMIC DNA]</scope>
    <source>
        <strain evidence="9">cv. PC099</strain>
    </source>
</reference>
<evidence type="ECO:0000256" key="5">
    <source>
        <dbReference type="SAM" id="MobiDB-lite"/>
    </source>
</evidence>
<dbReference type="PANTHER" id="PTHR33248">
    <property type="entry name" value="ZINC ION-BINDING PROTEIN"/>
    <property type="match status" value="1"/>
</dbReference>
<feature type="region of interest" description="Disordered" evidence="5">
    <location>
        <begin position="1"/>
        <end position="23"/>
    </location>
</feature>
<feature type="transmembrane region" description="Helical" evidence="6">
    <location>
        <begin position="136"/>
        <end position="155"/>
    </location>
</feature>
<dbReference type="Proteomes" id="UP001190926">
    <property type="component" value="Unassembled WGS sequence"/>
</dbReference>
<dbReference type="AlphaFoldDB" id="A0AAD4JLQ3"/>